<feature type="compositionally biased region" description="Low complexity" evidence="1">
    <location>
        <begin position="71"/>
        <end position="90"/>
    </location>
</feature>
<sequence length="123" mass="12861">MVMLISAMNRSGRPSKIKYNKQNGEGARGNVNEWSKCSKNFLVIGDSPRFCFAPCARVRMCVCKNDKRSPAHSSSSSSSASSDQDNSGSSKGASPYPDSQPASSGTGISPPPTTPACRASLAA</sequence>
<dbReference type="EMBL" id="HBKO01034469">
    <property type="protein sequence ID" value="CAE2256717.1"/>
    <property type="molecule type" value="Transcribed_RNA"/>
</dbReference>
<gene>
    <name evidence="2" type="ORF">CPOL0286_LOCUS15658</name>
</gene>
<accession>A0A7S4J9K8</accession>
<proteinExistence type="predicted"/>
<protein>
    <submittedName>
        <fullName evidence="2">Uncharacterized protein</fullName>
    </submittedName>
</protein>
<feature type="region of interest" description="Disordered" evidence="1">
    <location>
        <begin position="67"/>
        <end position="123"/>
    </location>
</feature>
<reference evidence="2" key="1">
    <citation type="submission" date="2021-01" db="EMBL/GenBank/DDBJ databases">
        <authorList>
            <person name="Corre E."/>
            <person name="Pelletier E."/>
            <person name="Niang G."/>
            <person name="Scheremetjew M."/>
            <person name="Finn R."/>
            <person name="Kale V."/>
            <person name="Holt S."/>
            <person name="Cochrane G."/>
            <person name="Meng A."/>
            <person name="Brown T."/>
            <person name="Cohen L."/>
        </authorList>
    </citation>
    <scope>NUCLEOTIDE SEQUENCE</scope>
    <source>
        <strain evidence="2">UIO037</strain>
    </source>
</reference>
<evidence type="ECO:0000256" key="1">
    <source>
        <dbReference type="SAM" id="MobiDB-lite"/>
    </source>
</evidence>
<dbReference type="AlphaFoldDB" id="A0A7S4J9K8"/>
<evidence type="ECO:0000313" key="2">
    <source>
        <dbReference type="EMBL" id="CAE2256717.1"/>
    </source>
</evidence>
<name>A0A7S4J9K8_9EUKA</name>
<organism evidence="2">
    <name type="scientific">Prymnesium polylepis</name>
    <dbReference type="NCBI Taxonomy" id="72548"/>
    <lineage>
        <taxon>Eukaryota</taxon>
        <taxon>Haptista</taxon>
        <taxon>Haptophyta</taxon>
        <taxon>Prymnesiophyceae</taxon>
        <taxon>Prymnesiales</taxon>
        <taxon>Prymnesiaceae</taxon>
        <taxon>Prymnesium</taxon>
    </lineage>
</organism>